<keyword evidence="6" id="KW-1003">Cell membrane</keyword>
<accession>A0ABU5G989</accession>
<keyword evidence="8" id="KW-1185">Reference proteome</keyword>
<dbReference type="RefSeq" id="WP_320755004.1">
    <property type="nucleotide sequence ID" value="NZ_CP171105.1"/>
</dbReference>
<dbReference type="InterPro" id="IPR051598">
    <property type="entry name" value="TSUP/Inactive_protease-like"/>
</dbReference>
<sequence length="283" mass="29423">MTSVLAVGFLVGCVVGLLGGGGGILTIPILVMCFGIAPQEASADSIIIVFTTSLVGMLSAARAGRVLWKIGILFACLGVPANLFGGWLSGKISGNVLMWSLAVLLLVVATFMFIANSDDEPTVSSSVVNPQDVALDHEQKAIKDATPNTTVSHPVQSSLWHWLKVILVALGVGLLSGFFGVGGGFAVVPALVLAMRVAPRYASSTSLLVLVINMIAAAIGRLPRFIDGSLTVSWEIVAFFLVASAAGSIVGERYGRKIPGRLANILFGILLLCVAVLTVLVPR</sequence>
<dbReference type="EMBL" id="JAWNGA010000003">
    <property type="protein sequence ID" value="MDY5132626.1"/>
    <property type="molecule type" value="Genomic_DNA"/>
</dbReference>
<keyword evidence="4 6" id="KW-1133">Transmembrane helix</keyword>
<evidence type="ECO:0000256" key="1">
    <source>
        <dbReference type="ARBA" id="ARBA00004141"/>
    </source>
</evidence>
<feature type="transmembrane region" description="Helical" evidence="6">
    <location>
        <begin position="66"/>
        <end position="84"/>
    </location>
</feature>
<comment type="caution">
    <text evidence="7">The sequence shown here is derived from an EMBL/GenBank/DDBJ whole genome shotgun (WGS) entry which is preliminary data.</text>
</comment>
<feature type="transmembrane region" description="Helical" evidence="6">
    <location>
        <begin position="96"/>
        <end position="115"/>
    </location>
</feature>
<feature type="transmembrane region" description="Helical" evidence="6">
    <location>
        <begin position="232"/>
        <end position="250"/>
    </location>
</feature>
<comment type="subcellular location">
    <subcellularLocation>
        <location evidence="6">Cell membrane</location>
        <topology evidence="6">Multi-pass membrane protein</topology>
    </subcellularLocation>
    <subcellularLocation>
        <location evidence="1">Membrane</location>
        <topology evidence="1">Multi-pass membrane protein</topology>
    </subcellularLocation>
</comment>
<evidence type="ECO:0000313" key="7">
    <source>
        <dbReference type="EMBL" id="MDY5132626.1"/>
    </source>
</evidence>
<feature type="transmembrane region" description="Helical" evidence="6">
    <location>
        <begin position="162"/>
        <end position="195"/>
    </location>
</feature>
<dbReference type="PANTHER" id="PTHR43701:SF2">
    <property type="entry name" value="MEMBRANE TRANSPORTER PROTEIN YJNA-RELATED"/>
    <property type="match status" value="1"/>
</dbReference>
<protein>
    <recommendedName>
        <fullName evidence="6">Probable membrane transporter protein</fullName>
    </recommendedName>
</protein>
<dbReference type="Proteomes" id="UP001275049">
    <property type="component" value="Unassembled WGS sequence"/>
</dbReference>
<evidence type="ECO:0000256" key="4">
    <source>
        <dbReference type="ARBA" id="ARBA00022989"/>
    </source>
</evidence>
<evidence type="ECO:0000256" key="6">
    <source>
        <dbReference type="RuleBase" id="RU363041"/>
    </source>
</evidence>
<dbReference type="PANTHER" id="PTHR43701">
    <property type="entry name" value="MEMBRANE TRANSPORTER PROTEIN MJ0441-RELATED"/>
    <property type="match status" value="1"/>
</dbReference>
<keyword evidence="5 6" id="KW-0472">Membrane</keyword>
<organism evidence="7 8">
    <name type="scientific">Actinotignum urinale</name>
    <dbReference type="NCBI Taxonomy" id="190146"/>
    <lineage>
        <taxon>Bacteria</taxon>
        <taxon>Bacillati</taxon>
        <taxon>Actinomycetota</taxon>
        <taxon>Actinomycetes</taxon>
        <taxon>Actinomycetales</taxon>
        <taxon>Actinomycetaceae</taxon>
        <taxon>Actinotignum</taxon>
    </lineage>
</organism>
<reference evidence="7 8" key="1">
    <citation type="submission" date="2023-10" db="EMBL/GenBank/DDBJ databases">
        <title>Whole Genome based description of the genera Actinobaculum and Actinotignum reveals a complex phylogenetic relationship within the species included in the genus Actinotignum.</title>
        <authorList>
            <person name="Jensen C.S."/>
            <person name="Dargis R."/>
            <person name="Kemp M."/>
            <person name="Christensen J.J."/>
        </authorList>
    </citation>
    <scope>NUCLEOTIDE SEQUENCE [LARGE SCALE GENOMIC DNA]</scope>
    <source>
        <strain evidence="7 8">SLA_B974</strain>
    </source>
</reference>
<evidence type="ECO:0000256" key="3">
    <source>
        <dbReference type="ARBA" id="ARBA00022692"/>
    </source>
</evidence>
<feature type="transmembrane region" description="Helical" evidence="6">
    <location>
        <begin position="207"/>
        <end position="226"/>
    </location>
</feature>
<feature type="transmembrane region" description="Helical" evidence="6">
    <location>
        <begin position="6"/>
        <end position="34"/>
    </location>
</feature>
<evidence type="ECO:0000256" key="5">
    <source>
        <dbReference type="ARBA" id="ARBA00023136"/>
    </source>
</evidence>
<proteinExistence type="inferred from homology"/>
<name>A0ABU5G989_9ACTO</name>
<keyword evidence="3 6" id="KW-0812">Transmembrane</keyword>
<feature type="transmembrane region" description="Helical" evidence="6">
    <location>
        <begin position="262"/>
        <end position="281"/>
    </location>
</feature>
<dbReference type="InterPro" id="IPR002781">
    <property type="entry name" value="TM_pro_TauE-like"/>
</dbReference>
<gene>
    <name evidence="7" type="ORF">R6G86_02555</name>
</gene>
<dbReference type="Pfam" id="PF01925">
    <property type="entry name" value="TauE"/>
    <property type="match status" value="1"/>
</dbReference>
<comment type="similarity">
    <text evidence="2 6">Belongs to the 4-toluene sulfonate uptake permease (TSUP) (TC 2.A.102) family.</text>
</comment>
<evidence type="ECO:0000313" key="8">
    <source>
        <dbReference type="Proteomes" id="UP001275049"/>
    </source>
</evidence>
<evidence type="ECO:0000256" key="2">
    <source>
        <dbReference type="ARBA" id="ARBA00009142"/>
    </source>
</evidence>